<evidence type="ECO:0000313" key="4">
    <source>
        <dbReference type="WBParaSite" id="TCNE_0000697601-mRNA-1"/>
    </source>
</evidence>
<dbReference type="EMBL" id="UYWY01019590">
    <property type="protein sequence ID" value="VDM38297.1"/>
    <property type="molecule type" value="Genomic_DNA"/>
</dbReference>
<dbReference type="InterPro" id="IPR006020">
    <property type="entry name" value="PTB/PI_dom"/>
</dbReference>
<dbReference type="Proteomes" id="UP000050794">
    <property type="component" value="Unassembled WGS sequence"/>
</dbReference>
<sequence length="266" mass="29576">MKKYLMTSRFQWLGSFPVSGTDPDTVSLRLDRFTPKTLPIAVQLSVSVIGVKVCALDDKVEFKKQVRSSMLSNTPFFQRPLLCHSLRRVNCVIGRTERCQVAYIAREPTGETYRRLCHLFYTDAPHQVEEIESVLGNAFQAAALAHAAPTAQLPPKATQRIVVPPVAHNTAFNNPSTPTVTTSMLMASEVTSKQRPMCSSALLNRFFGSNVPSSSCHLALVSQKDKMEVDVRVYLLAESTLWHITIISSVQVVNQLKALNFVEDKP</sequence>
<evidence type="ECO:0000313" key="2">
    <source>
        <dbReference type="EMBL" id="VDM38297.1"/>
    </source>
</evidence>
<accession>A0A183UEQ6</accession>
<reference evidence="2 3" key="2">
    <citation type="submission" date="2018-11" db="EMBL/GenBank/DDBJ databases">
        <authorList>
            <consortium name="Pathogen Informatics"/>
        </authorList>
    </citation>
    <scope>NUCLEOTIDE SEQUENCE [LARGE SCALE GENOMIC DNA]</scope>
</reference>
<dbReference type="Pfam" id="PF00640">
    <property type="entry name" value="PID"/>
    <property type="match status" value="1"/>
</dbReference>
<dbReference type="WBParaSite" id="TCNE_0000697601-mRNA-1">
    <property type="protein sequence ID" value="TCNE_0000697601-mRNA-1"/>
    <property type="gene ID" value="TCNE_0000697601"/>
</dbReference>
<gene>
    <name evidence="2" type="ORF">TCNE_LOCUS6976</name>
</gene>
<dbReference type="Gene3D" id="2.30.29.30">
    <property type="entry name" value="Pleckstrin-homology domain (PH domain)/Phosphotyrosine-binding domain (PTB)"/>
    <property type="match status" value="1"/>
</dbReference>
<keyword evidence="3" id="KW-1185">Reference proteome</keyword>
<dbReference type="PANTHER" id="PTHR15832">
    <property type="entry name" value="SHC (SRC HOMOLOGY DOMAIN C-TERMINAL) ADAPTOR HOMOLOG"/>
    <property type="match status" value="1"/>
</dbReference>
<protein>
    <submittedName>
        <fullName evidence="4">PID domain-containing protein</fullName>
    </submittedName>
</protein>
<reference evidence="4" key="1">
    <citation type="submission" date="2016-06" db="UniProtKB">
        <authorList>
            <consortium name="WormBaseParasite"/>
        </authorList>
    </citation>
    <scope>IDENTIFICATION</scope>
</reference>
<organism evidence="3 4">
    <name type="scientific">Toxocara canis</name>
    <name type="common">Canine roundworm</name>
    <dbReference type="NCBI Taxonomy" id="6265"/>
    <lineage>
        <taxon>Eukaryota</taxon>
        <taxon>Metazoa</taxon>
        <taxon>Ecdysozoa</taxon>
        <taxon>Nematoda</taxon>
        <taxon>Chromadorea</taxon>
        <taxon>Rhabditida</taxon>
        <taxon>Spirurina</taxon>
        <taxon>Ascaridomorpha</taxon>
        <taxon>Ascaridoidea</taxon>
        <taxon>Toxocaridae</taxon>
        <taxon>Toxocara</taxon>
    </lineage>
</organism>
<dbReference type="InterPro" id="IPR011993">
    <property type="entry name" value="PH-like_dom_sf"/>
</dbReference>
<name>A0A183UEQ6_TOXCA</name>
<feature type="domain" description="PID" evidence="1">
    <location>
        <begin position="3"/>
        <end position="152"/>
    </location>
</feature>
<dbReference type="AlphaFoldDB" id="A0A183UEQ6"/>
<dbReference type="SMART" id="SM00462">
    <property type="entry name" value="PTB"/>
    <property type="match status" value="1"/>
</dbReference>
<evidence type="ECO:0000313" key="3">
    <source>
        <dbReference type="Proteomes" id="UP000050794"/>
    </source>
</evidence>
<proteinExistence type="predicted"/>
<dbReference type="PANTHER" id="PTHR15832:SF2">
    <property type="entry name" value="SH2 DOMAIN-CONTAINING PROTEIN"/>
    <property type="match status" value="1"/>
</dbReference>
<evidence type="ECO:0000259" key="1">
    <source>
        <dbReference type="SMART" id="SM00462"/>
    </source>
</evidence>
<dbReference type="SUPFAM" id="SSF50729">
    <property type="entry name" value="PH domain-like"/>
    <property type="match status" value="1"/>
</dbReference>